<dbReference type="GO" id="GO:0005737">
    <property type="term" value="C:cytoplasm"/>
    <property type="evidence" value="ECO:0007669"/>
    <property type="project" value="UniProtKB-SubCell"/>
</dbReference>
<feature type="compositionally biased region" description="Low complexity" evidence="8">
    <location>
        <begin position="642"/>
        <end position="670"/>
    </location>
</feature>
<dbReference type="FunFam" id="2.40.30.10:FF:000014">
    <property type="entry name" value="Probable GTP-binding protein 1"/>
    <property type="match status" value="1"/>
</dbReference>
<dbReference type="InterPro" id="IPR050055">
    <property type="entry name" value="EF-Tu_GTPase"/>
</dbReference>
<evidence type="ECO:0000256" key="1">
    <source>
        <dbReference type="ARBA" id="ARBA00004496"/>
    </source>
</evidence>
<evidence type="ECO:0000313" key="11">
    <source>
        <dbReference type="Proteomes" id="UP001059596"/>
    </source>
</evidence>
<organism evidence="10 11">
    <name type="scientific">Drosophila gunungcola</name>
    <name type="common">fruit fly</name>
    <dbReference type="NCBI Taxonomy" id="103775"/>
    <lineage>
        <taxon>Eukaryota</taxon>
        <taxon>Metazoa</taxon>
        <taxon>Ecdysozoa</taxon>
        <taxon>Arthropoda</taxon>
        <taxon>Hexapoda</taxon>
        <taxon>Insecta</taxon>
        <taxon>Pterygota</taxon>
        <taxon>Neoptera</taxon>
        <taxon>Endopterygota</taxon>
        <taxon>Diptera</taxon>
        <taxon>Brachycera</taxon>
        <taxon>Muscomorpha</taxon>
        <taxon>Ephydroidea</taxon>
        <taxon>Drosophilidae</taxon>
        <taxon>Drosophila</taxon>
        <taxon>Sophophora</taxon>
    </lineage>
</organism>
<name>A0A9P9YLR8_9MUSC</name>
<dbReference type="PROSITE" id="PS51722">
    <property type="entry name" value="G_TR_2"/>
    <property type="match status" value="1"/>
</dbReference>
<dbReference type="GO" id="GO:0003746">
    <property type="term" value="F:translation elongation factor activity"/>
    <property type="evidence" value="ECO:0007669"/>
    <property type="project" value="TreeGrafter"/>
</dbReference>
<dbReference type="OrthoDB" id="248233at2759"/>
<keyword evidence="5" id="KW-0547">Nucleotide-binding</keyword>
<dbReference type="PANTHER" id="PTHR43721">
    <property type="entry name" value="ELONGATION FACTOR TU-RELATED"/>
    <property type="match status" value="1"/>
</dbReference>
<evidence type="ECO:0000256" key="7">
    <source>
        <dbReference type="ARBA" id="ARBA00025630"/>
    </source>
</evidence>
<comment type="function">
    <text evidence="7">Promotes degradation of target mRNA species. Plays a role in the regulation of circadian mRNA stability. Binds GTP and has GTPase activity.</text>
</comment>
<comment type="subcellular location">
    <subcellularLocation>
        <location evidence="1">Cytoplasm</location>
    </subcellularLocation>
</comment>
<evidence type="ECO:0000313" key="10">
    <source>
        <dbReference type="EMBL" id="KAI8038834.1"/>
    </source>
</evidence>
<evidence type="ECO:0000256" key="8">
    <source>
        <dbReference type="SAM" id="MobiDB-lite"/>
    </source>
</evidence>
<proteinExistence type="inferred from homology"/>
<keyword evidence="6" id="KW-0342">GTP-binding</keyword>
<keyword evidence="4" id="KW-0963">Cytoplasm</keyword>
<feature type="compositionally biased region" description="Basic and acidic residues" evidence="8">
    <location>
        <begin position="605"/>
        <end position="620"/>
    </location>
</feature>
<dbReference type="Gene3D" id="2.40.30.10">
    <property type="entry name" value="Translation factors"/>
    <property type="match status" value="2"/>
</dbReference>
<dbReference type="CDD" id="cd04165">
    <property type="entry name" value="GTPBP1_like"/>
    <property type="match status" value="1"/>
</dbReference>
<evidence type="ECO:0000256" key="6">
    <source>
        <dbReference type="ARBA" id="ARBA00023134"/>
    </source>
</evidence>
<dbReference type="FunFam" id="3.40.50.300:FF:000091">
    <property type="entry name" value="Probable GTP-binding protein 1"/>
    <property type="match status" value="1"/>
</dbReference>
<dbReference type="SUPFAM" id="SSF50465">
    <property type="entry name" value="EF-Tu/eEF-1alpha/eIF2-gamma C-terminal domain"/>
    <property type="match status" value="1"/>
</dbReference>
<dbReference type="Proteomes" id="UP001059596">
    <property type="component" value="Unassembled WGS sequence"/>
</dbReference>
<dbReference type="CDD" id="cd03694">
    <property type="entry name" value="GTPBP_II"/>
    <property type="match status" value="1"/>
</dbReference>
<sequence length="670" mass="72211">MNNVQSAPNGGGVAVGVGIKTARSNIFNVDGLPQQMAAMSVDYSSIRGKDVLVQPSDEQMELLQKRLQDRIADNCGETIYEIGVGEDGSDNGLNPEQFEASVATLHLLAANIDADVVKLRERRAEKGQSAQFLIRKHIETTDFMEIRVAVVGNVDAGKSTLLGVLTHGELDNGRGHARQRLFRHKHEIESGRTSSVGNDILGFDGVGNVVNKPDHGHLDWVKICENSAKVITFIDLAGHERYLKTTVFGMTGHAPDFGMLMIGANAGIIGMTKEHLGLALALAVPVFVVVTKIDMCPANVLQDNMKLLFKMLKSQGCRKVPVVVRSHDDVVLSATNFVSERLCPIFQVSNVTGDNLGLLKMFLNLLSTRMAGSESLPAEFQIDDVYSVPGVGTVVSGTCLQGTIRLNDGLMLGPDAVGGFVPITIKSIHRKRMNVARVRCGQTASFALKKIKRAYLRKGMVMVSQDLKPQACWEFEGEILVLHHPTTISARYQAMVHCGSIRQTASIIHMSRDCLRTGDKAHVKFRFIKQPEYIRSGQRLVFREGRTKAVGNILRPLPNAAASPYRPKPAKMQSRSQNGGSNGSNNQHRQQGQGSSSGAGCSKDASGEEKQNGYKREGGSRRGGKRKRNNRPTPSGGGTGQSNGSSGLGLPLGEIASSSSAEAASAGLTE</sequence>
<feature type="domain" description="Tr-type G" evidence="9">
    <location>
        <begin position="143"/>
        <end position="371"/>
    </location>
</feature>
<dbReference type="EMBL" id="JAMKOV010000007">
    <property type="protein sequence ID" value="KAI8038834.1"/>
    <property type="molecule type" value="Genomic_DNA"/>
</dbReference>
<feature type="compositionally biased region" description="Low complexity" evidence="8">
    <location>
        <begin position="573"/>
        <end position="598"/>
    </location>
</feature>
<dbReference type="InterPro" id="IPR035531">
    <property type="entry name" value="GTPBP1-like"/>
</dbReference>
<dbReference type="GO" id="GO:0003924">
    <property type="term" value="F:GTPase activity"/>
    <property type="evidence" value="ECO:0007669"/>
    <property type="project" value="InterPro"/>
</dbReference>
<reference evidence="10" key="1">
    <citation type="journal article" date="2023" name="Genome Biol. Evol.">
        <title>Long-read-based Genome Assembly of Drosophila gunungcola Reveals Fewer Chemosensory Genes in Flower-breeding Species.</title>
        <authorList>
            <person name="Negi A."/>
            <person name="Liao B.Y."/>
            <person name="Yeh S.D."/>
        </authorList>
    </citation>
    <scope>NUCLEOTIDE SEQUENCE</scope>
    <source>
        <strain evidence="10">Sukarami</strain>
    </source>
</reference>
<dbReference type="SUPFAM" id="SSF50447">
    <property type="entry name" value="Translation proteins"/>
    <property type="match status" value="1"/>
</dbReference>
<evidence type="ECO:0000259" key="9">
    <source>
        <dbReference type="PROSITE" id="PS51722"/>
    </source>
</evidence>
<comment type="caution">
    <text evidence="10">The sequence shown here is derived from an EMBL/GenBank/DDBJ whole genome shotgun (WGS) entry which is preliminary data.</text>
</comment>
<dbReference type="Pfam" id="PF00009">
    <property type="entry name" value="GTP_EFTU"/>
    <property type="match status" value="1"/>
</dbReference>
<dbReference type="InterPro" id="IPR004161">
    <property type="entry name" value="EFTu-like_2"/>
</dbReference>
<dbReference type="InterPro" id="IPR009001">
    <property type="entry name" value="Transl_elong_EF1A/Init_IF2_C"/>
</dbReference>
<protein>
    <recommendedName>
        <fullName evidence="3">GTP-binding protein 1</fullName>
    </recommendedName>
</protein>
<gene>
    <name evidence="10" type="ORF">M5D96_008744</name>
</gene>
<comment type="similarity">
    <text evidence="2">Belongs to the TRAFAC class translation factor GTPase superfamily. Classic translation factor GTPase family. EF-Tu/EF-1A subfamily.</text>
</comment>
<evidence type="ECO:0000256" key="5">
    <source>
        <dbReference type="ARBA" id="ARBA00022741"/>
    </source>
</evidence>
<evidence type="ECO:0000256" key="2">
    <source>
        <dbReference type="ARBA" id="ARBA00007249"/>
    </source>
</evidence>
<dbReference type="SUPFAM" id="SSF52540">
    <property type="entry name" value="P-loop containing nucleoside triphosphate hydrolases"/>
    <property type="match status" value="1"/>
</dbReference>
<dbReference type="InterPro" id="IPR009000">
    <property type="entry name" value="Transl_B-barrel_sf"/>
</dbReference>
<dbReference type="GO" id="GO:0005525">
    <property type="term" value="F:GTP binding"/>
    <property type="evidence" value="ECO:0007669"/>
    <property type="project" value="UniProtKB-KW"/>
</dbReference>
<dbReference type="PANTHER" id="PTHR43721:SF9">
    <property type="entry name" value="GTP-BINDING PROTEIN 1"/>
    <property type="match status" value="1"/>
</dbReference>
<dbReference type="Pfam" id="PF03144">
    <property type="entry name" value="GTP_EFTU_D2"/>
    <property type="match status" value="1"/>
</dbReference>
<dbReference type="InterPro" id="IPR000795">
    <property type="entry name" value="T_Tr_GTP-bd_dom"/>
</dbReference>
<evidence type="ECO:0000256" key="4">
    <source>
        <dbReference type="ARBA" id="ARBA00022490"/>
    </source>
</evidence>
<dbReference type="InterPro" id="IPR027417">
    <property type="entry name" value="P-loop_NTPase"/>
</dbReference>
<feature type="region of interest" description="Disordered" evidence="8">
    <location>
        <begin position="553"/>
        <end position="670"/>
    </location>
</feature>
<evidence type="ECO:0000256" key="3">
    <source>
        <dbReference type="ARBA" id="ARBA00015364"/>
    </source>
</evidence>
<keyword evidence="11" id="KW-1185">Reference proteome</keyword>
<dbReference type="Gene3D" id="3.40.50.300">
    <property type="entry name" value="P-loop containing nucleotide triphosphate hydrolases"/>
    <property type="match status" value="1"/>
</dbReference>
<dbReference type="FunFam" id="2.40.30.10:FF:000028">
    <property type="entry name" value="GTP-binding protein 1,-like"/>
    <property type="match status" value="1"/>
</dbReference>
<dbReference type="CDD" id="cd03708">
    <property type="entry name" value="GTPBP_III"/>
    <property type="match status" value="1"/>
</dbReference>
<accession>A0A9P9YLR8</accession>
<dbReference type="AlphaFoldDB" id="A0A9P9YLR8"/>